<gene>
    <name evidence="2" type="ORF">NDU88_004193</name>
</gene>
<dbReference type="Proteomes" id="UP001066276">
    <property type="component" value="Chromosome 3_1"/>
</dbReference>
<accession>A0AAV7UEE1</accession>
<sequence>MMVRCSTYSTIYDLVMVGELVGVRVVVMLCMAALQRIVLHGMAQDMGWVMKRQAMASNPGMAISAF</sequence>
<evidence type="ECO:0000313" key="3">
    <source>
        <dbReference type="Proteomes" id="UP001066276"/>
    </source>
</evidence>
<proteinExistence type="predicted"/>
<dbReference type="AlphaFoldDB" id="A0AAV7UEE1"/>
<organism evidence="2 3">
    <name type="scientific">Pleurodeles waltl</name>
    <name type="common">Iberian ribbed newt</name>
    <dbReference type="NCBI Taxonomy" id="8319"/>
    <lineage>
        <taxon>Eukaryota</taxon>
        <taxon>Metazoa</taxon>
        <taxon>Chordata</taxon>
        <taxon>Craniata</taxon>
        <taxon>Vertebrata</taxon>
        <taxon>Euteleostomi</taxon>
        <taxon>Amphibia</taxon>
        <taxon>Batrachia</taxon>
        <taxon>Caudata</taxon>
        <taxon>Salamandroidea</taxon>
        <taxon>Salamandridae</taxon>
        <taxon>Pleurodelinae</taxon>
        <taxon>Pleurodeles</taxon>
    </lineage>
</organism>
<keyword evidence="1" id="KW-1133">Transmembrane helix</keyword>
<comment type="caution">
    <text evidence="2">The sequence shown here is derived from an EMBL/GenBank/DDBJ whole genome shotgun (WGS) entry which is preliminary data.</text>
</comment>
<evidence type="ECO:0000256" key="1">
    <source>
        <dbReference type="SAM" id="Phobius"/>
    </source>
</evidence>
<feature type="transmembrane region" description="Helical" evidence="1">
    <location>
        <begin position="20"/>
        <end position="43"/>
    </location>
</feature>
<keyword evidence="1" id="KW-0472">Membrane</keyword>
<reference evidence="2" key="1">
    <citation type="journal article" date="2022" name="bioRxiv">
        <title>Sequencing and chromosome-scale assembly of the giantPleurodeles waltlgenome.</title>
        <authorList>
            <person name="Brown T."/>
            <person name="Elewa A."/>
            <person name="Iarovenko S."/>
            <person name="Subramanian E."/>
            <person name="Araus A.J."/>
            <person name="Petzold A."/>
            <person name="Susuki M."/>
            <person name="Suzuki K.-i.T."/>
            <person name="Hayashi T."/>
            <person name="Toyoda A."/>
            <person name="Oliveira C."/>
            <person name="Osipova E."/>
            <person name="Leigh N.D."/>
            <person name="Simon A."/>
            <person name="Yun M.H."/>
        </authorList>
    </citation>
    <scope>NUCLEOTIDE SEQUENCE</scope>
    <source>
        <strain evidence="2">20211129_DDA</strain>
        <tissue evidence="2">Liver</tissue>
    </source>
</reference>
<keyword evidence="1" id="KW-0812">Transmembrane</keyword>
<evidence type="ECO:0000313" key="2">
    <source>
        <dbReference type="EMBL" id="KAJ1187417.1"/>
    </source>
</evidence>
<protein>
    <submittedName>
        <fullName evidence="2">Uncharacterized protein</fullName>
    </submittedName>
</protein>
<keyword evidence="3" id="KW-1185">Reference proteome</keyword>
<name>A0AAV7UEE1_PLEWA</name>
<dbReference type="EMBL" id="JANPWB010000005">
    <property type="protein sequence ID" value="KAJ1187417.1"/>
    <property type="molecule type" value="Genomic_DNA"/>
</dbReference>